<dbReference type="Gene3D" id="3.10.20.30">
    <property type="match status" value="1"/>
</dbReference>
<sequence>MLKVLFFAALRDQLNTAELNWPASAATVAELLQQLQQQGEPWTSALARPDLLCARNQAFCSPHDAISSGDEIAFFPPVTGG</sequence>
<dbReference type="PANTHER" id="PTHR33359:SF1">
    <property type="entry name" value="MOLYBDOPTERIN SYNTHASE SULFUR CARRIER SUBUNIT"/>
    <property type="match status" value="1"/>
</dbReference>
<evidence type="ECO:0000256" key="3">
    <source>
        <dbReference type="ARBA" id="ARBA00024247"/>
    </source>
</evidence>
<dbReference type="GO" id="GO:1990133">
    <property type="term" value="C:molybdopterin adenylyltransferase complex"/>
    <property type="evidence" value="ECO:0007669"/>
    <property type="project" value="TreeGrafter"/>
</dbReference>
<evidence type="ECO:0000256" key="1">
    <source>
        <dbReference type="ARBA" id="ARBA00022741"/>
    </source>
</evidence>
<dbReference type="GO" id="GO:0000166">
    <property type="term" value="F:nucleotide binding"/>
    <property type="evidence" value="ECO:0007669"/>
    <property type="project" value="UniProtKB-KW"/>
</dbReference>
<evidence type="ECO:0000313" key="5">
    <source>
        <dbReference type="Proteomes" id="UP000596074"/>
    </source>
</evidence>
<comment type="similarity">
    <text evidence="2">Belongs to the MoaD family.</text>
</comment>
<keyword evidence="1" id="KW-0547">Nucleotide-binding</keyword>
<organism evidence="4 5">
    <name type="scientific">Venatoribacter cucullus</name>
    <dbReference type="NCBI Taxonomy" id="2661630"/>
    <lineage>
        <taxon>Bacteria</taxon>
        <taxon>Pseudomonadati</taxon>
        <taxon>Pseudomonadota</taxon>
        <taxon>Gammaproteobacteria</taxon>
        <taxon>Oceanospirillales</taxon>
        <taxon>Oceanospirillaceae</taxon>
        <taxon>Venatoribacter</taxon>
    </lineage>
</organism>
<proteinExistence type="inferred from homology"/>
<dbReference type="PANTHER" id="PTHR33359">
    <property type="entry name" value="MOLYBDOPTERIN SYNTHASE SULFUR CARRIER SUBUNIT"/>
    <property type="match status" value="1"/>
</dbReference>
<dbReference type="InterPro" id="IPR044672">
    <property type="entry name" value="MOCS2A"/>
</dbReference>
<dbReference type="SUPFAM" id="SSF54285">
    <property type="entry name" value="MoaD/ThiS"/>
    <property type="match status" value="1"/>
</dbReference>
<evidence type="ECO:0000313" key="4">
    <source>
        <dbReference type="EMBL" id="QQD23911.1"/>
    </source>
</evidence>
<protein>
    <recommendedName>
        <fullName evidence="3">Molybdopterin synthase sulfur carrier subunit</fullName>
    </recommendedName>
</protein>
<dbReference type="InterPro" id="IPR016155">
    <property type="entry name" value="Mopterin_synth/thiamin_S_b"/>
</dbReference>
<dbReference type="EMBL" id="CP046056">
    <property type="protein sequence ID" value="QQD23911.1"/>
    <property type="molecule type" value="Genomic_DNA"/>
</dbReference>
<gene>
    <name evidence="4" type="primary">moaD</name>
    <name evidence="4" type="ORF">GJQ55_05185</name>
</gene>
<keyword evidence="5" id="KW-1185">Reference proteome</keyword>
<dbReference type="KEGG" id="vcw:GJQ55_05185"/>
<dbReference type="GO" id="GO:0006777">
    <property type="term" value="P:Mo-molybdopterin cofactor biosynthetic process"/>
    <property type="evidence" value="ECO:0007669"/>
    <property type="project" value="InterPro"/>
</dbReference>
<dbReference type="InterPro" id="IPR012675">
    <property type="entry name" value="Beta-grasp_dom_sf"/>
</dbReference>
<evidence type="ECO:0000256" key="2">
    <source>
        <dbReference type="ARBA" id="ARBA00024200"/>
    </source>
</evidence>
<name>A0A9X7YNR7_9GAMM</name>
<dbReference type="Pfam" id="PF02597">
    <property type="entry name" value="ThiS"/>
    <property type="match status" value="1"/>
</dbReference>
<dbReference type="NCBIfam" id="TIGR01682">
    <property type="entry name" value="moaD"/>
    <property type="match status" value="1"/>
</dbReference>
<reference evidence="4 5" key="1">
    <citation type="submission" date="2019-11" db="EMBL/GenBank/DDBJ databases">
        <title>Venatorbacter sp. nov. a predator of Campylobacter and other Gram-negative bacteria.</title>
        <authorList>
            <person name="Saeedi A."/>
            <person name="Cummings N.J."/>
            <person name="Connerton I.F."/>
            <person name="Connerton P.L."/>
        </authorList>
    </citation>
    <scope>NUCLEOTIDE SEQUENCE [LARGE SCALE GENOMIC DNA]</scope>
    <source>
        <strain evidence="4">XL5</strain>
    </source>
</reference>
<dbReference type="CDD" id="cd00754">
    <property type="entry name" value="Ubl_MoaD"/>
    <property type="match status" value="1"/>
</dbReference>
<dbReference type="Proteomes" id="UP000596074">
    <property type="component" value="Chromosome"/>
</dbReference>
<dbReference type="InterPro" id="IPR003749">
    <property type="entry name" value="ThiS/MoaD-like"/>
</dbReference>
<dbReference type="AlphaFoldDB" id="A0A9X7YNR7"/>
<accession>A0A9X7YNR7</accession>
<dbReference type="RefSeq" id="WP_228346454.1">
    <property type="nucleotide sequence ID" value="NZ_CP046056.1"/>
</dbReference>